<dbReference type="SUPFAM" id="SSF111474">
    <property type="entry name" value="Coronavirus S2 glycoprotein"/>
    <property type="match status" value="1"/>
</dbReference>
<name>A0A9P1BQS4_9DINO</name>
<dbReference type="InterPro" id="IPR043473">
    <property type="entry name" value="S2_sf_CoV"/>
</dbReference>
<protein>
    <submittedName>
        <fullName evidence="1">Uncharacterized protein</fullName>
    </submittedName>
</protein>
<accession>A0A9P1BQS4</accession>
<sequence>MDQVMHNITVNSPVTVRELEQAESKLAGHGFYVVVTQAQHRLPPWCQLHAGATYQLHLLTKKNAKLYAEHPTSLLGEGTQLMGCATHLRSSLAGLGDTHVWKGMRMLLDLMSKTGHLDLPMIQYPFRATHLLRRQLPPAVLHDWQQRFSHSNGRICIIYEHDILTVIKEERAKKQEDMNVDQGDQYTTENELRFAHLESGLSELKQQNGHFMQWFQQTGDRLKQTESMMQEVQDNVNQHAGAIQQLTGSVQNTEKAIVQTPSKPDKEYGVYKQFRGIRACLPGTIVERARERLARFTAARQVRKTADLARHRPGQALVFMLLDKAFEFLY</sequence>
<evidence type="ECO:0000313" key="2">
    <source>
        <dbReference type="EMBL" id="CAL4765041.1"/>
    </source>
</evidence>
<comment type="caution">
    <text evidence="1">The sequence shown here is derived from an EMBL/GenBank/DDBJ whole genome shotgun (WGS) entry which is preliminary data.</text>
</comment>
<gene>
    <name evidence="1" type="ORF">C1SCF055_LOCUS5848</name>
</gene>
<dbReference type="Proteomes" id="UP001152797">
    <property type="component" value="Unassembled WGS sequence"/>
</dbReference>
<dbReference type="EMBL" id="CAMXCT010000361">
    <property type="protein sequence ID" value="CAI3977729.1"/>
    <property type="molecule type" value="Genomic_DNA"/>
</dbReference>
<organism evidence="1">
    <name type="scientific">Cladocopium goreaui</name>
    <dbReference type="NCBI Taxonomy" id="2562237"/>
    <lineage>
        <taxon>Eukaryota</taxon>
        <taxon>Sar</taxon>
        <taxon>Alveolata</taxon>
        <taxon>Dinophyceae</taxon>
        <taxon>Suessiales</taxon>
        <taxon>Symbiodiniaceae</taxon>
        <taxon>Cladocopium</taxon>
    </lineage>
</organism>
<dbReference type="AlphaFoldDB" id="A0A9P1BQS4"/>
<evidence type="ECO:0000313" key="1">
    <source>
        <dbReference type="EMBL" id="CAI3977729.1"/>
    </source>
</evidence>
<reference evidence="2 3" key="2">
    <citation type="submission" date="2024-05" db="EMBL/GenBank/DDBJ databases">
        <authorList>
            <person name="Chen Y."/>
            <person name="Shah S."/>
            <person name="Dougan E. K."/>
            <person name="Thang M."/>
            <person name="Chan C."/>
        </authorList>
    </citation>
    <scope>NUCLEOTIDE SEQUENCE [LARGE SCALE GENOMIC DNA]</scope>
</reference>
<dbReference type="EMBL" id="CAMXCT030000361">
    <property type="protein sequence ID" value="CAL4765041.1"/>
    <property type="molecule type" value="Genomic_DNA"/>
</dbReference>
<dbReference type="Gene3D" id="1.20.5.300">
    <property type="match status" value="1"/>
</dbReference>
<evidence type="ECO:0000313" key="3">
    <source>
        <dbReference type="Proteomes" id="UP001152797"/>
    </source>
</evidence>
<reference evidence="1" key="1">
    <citation type="submission" date="2022-10" db="EMBL/GenBank/DDBJ databases">
        <authorList>
            <person name="Chen Y."/>
            <person name="Dougan E. K."/>
            <person name="Chan C."/>
            <person name="Rhodes N."/>
            <person name="Thang M."/>
        </authorList>
    </citation>
    <scope>NUCLEOTIDE SEQUENCE</scope>
</reference>
<feature type="non-terminal residue" evidence="1">
    <location>
        <position position="330"/>
    </location>
</feature>
<dbReference type="EMBL" id="CAMXCT020000361">
    <property type="protein sequence ID" value="CAL1131104.1"/>
    <property type="molecule type" value="Genomic_DNA"/>
</dbReference>
<keyword evidence="3" id="KW-1185">Reference proteome</keyword>
<proteinExistence type="predicted"/>